<reference evidence="1" key="1">
    <citation type="journal article" date="2015" name="Nature">
        <title>Complex archaea that bridge the gap between prokaryotes and eukaryotes.</title>
        <authorList>
            <person name="Spang A."/>
            <person name="Saw J.H."/>
            <person name="Jorgensen S.L."/>
            <person name="Zaremba-Niedzwiedzka K."/>
            <person name="Martijn J."/>
            <person name="Lind A.E."/>
            <person name="van Eijk R."/>
            <person name="Schleper C."/>
            <person name="Guy L."/>
            <person name="Ettema T.J."/>
        </authorList>
    </citation>
    <scope>NUCLEOTIDE SEQUENCE</scope>
</reference>
<accession>A0A0F9YVA5</accession>
<dbReference type="Pfam" id="PF07386">
    <property type="entry name" value="DUF1499"/>
    <property type="match status" value="1"/>
</dbReference>
<dbReference type="AlphaFoldDB" id="A0A0F9YVA5"/>
<organism evidence="1">
    <name type="scientific">marine sediment metagenome</name>
    <dbReference type="NCBI Taxonomy" id="412755"/>
    <lineage>
        <taxon>unclassified sequences</taxon>
        <taxon>metagenomes</taxon>
        <taxon>ecological metagenomes</taxon>
    </lineage>
</organism>
<evidence type="ECO:0000313" key="1">
    <source>
        <dbReference type="EMBL" id="KKO08759.1"/>
    </source>
</evidence>
<protein>
    <recommendedName>
        <fullName evidence="2">DUF1499 domain-containing protein</fullName>
    </recommendedName>
</protein>
<comment type="caution">
    <text evidence="1">The sequence shown here is derived from an EMBL/GenBank/DDBJ whole genome shotgun (WGS) entry which is preliminary data.</text>
</comment>
<dbReference type="PANTHER" id="PTHR34801:SF6">
    <property type="entry name" value="SLL1620 PROTEIN"/>
    <property type="match status" value="1"/>
</dbReference>
<proteinExistence type="predicted"/>
<dbReference type="InterPro" id="IPR010865">
    <property type="entry name" value="DUF1499"/>
</dbReference>
<sequence>MHTKIRTTARGLMIVGLLTLISCAGERPTTLGVQNNQLATCPDSPNCVSSFEQRESHAIAPLTGNIAAVRAALGQMPQAVIVTDDGNYIHAEFTSRLMGFVDDVEFLADPASGQIHVRSASRLGHSDLGVNRERVESIRELMAAD</sequence>
<dbReference type="EMBL" id="LAZR01000008">
    <property type="protein sequence ID" value="KKO08759.1"/>
    <property type="molecule type" value="Genomic_DNA"/>
</dbReference>
<dbReference type="PIRSF" id="PIRSF026426">
    <property type="entry name" value="DUF1499"/>
    <property type="match status" value="1"/>
</dbReference>
<evidence type="ECO:0008006" key="2">
    <source>
        <dbReference type="Google" id="ProtNLM"/>
    </source>
</evidence>
<gene>
    <name evidence="1" type="ORF">LCGC14_0038780</name>
</gene>
<dbReference type="PANTHER" id="PTHR34801">
    <property type="entry name" value="EXPRESSED PROTEIN"/>
    <property type="match status" value="1"/>
</dbReference>
<dbReference type="PROSITE" id="PS51257">
    <property type="entry name" value="PROKAR_LIPOPROTEIN"/>
    <property type="match status" value="1"/>
</dbReference>
<name>A0A0F9YVA5_9ZZZZ</name>